<protein>
    <recommendedName>
        <fullName evidence="4">WD40 repeat domain-containing protein</fullName>
    </recommendedName>
</protein>
<evidence type="ECO:0000313" key="3">
    <source>
        <dbReference type="Proteomes" id="UP001422759"/>
    </source>
</evidence>
<evidence type="ECO:0000256" key="1">
    <source>
        <dbReference type="SAM" id="SignalP"/>
    </source>
</evidence>
<reference evidence="3" key="1">
    <citation type="journal article" date="2019" name="Int. J. Syst. Evol. Microbiol.">
        <title>The Global Catalogue of Microorganisms (GCM) 10K type strain sequencing project: providing services to taxonomists for standard genome sequencing and annotation.</title>
        <authorList>
            <consortium name="The Broad Institute Genomics Platform"/>
            <consortium name="The Broad Institute Genome Sequencing Center for Infectious Disease"/>
            <person name="Wu L."/>
            <person name="Ma J."/>
        </authorList>
    </citation>
    <scope>NUCLEOTIDE SEQUENCE [LARGE SCALE GENOMIC DNA]</scope>
    <source>
        <strain evidence="3">JCM 14560</strain>
    </source>
</reference>
<dbReference type="SUPFAM" id="SSF63829">
    <property type="entry name" value="Calcium-dependent phosphotriesterase"/>
    <property type="match status" value="1"/>
</dbReference>
<feature type="chain" id="PRO_5045588789" description="WD40 repeat domain-containing protein" evidence="1">
    <location>
        <begin position="28"/>
        <end position="347"/>
    </location>
</feature>
<dbReference type="RefSeq" id="WP_344467865.1">
    <property type="nucleotide sequence ID" value="NZ_BAAANT010000031.1"/>
</dbReference>
<evidence type="ECO:0008006" key="4">
    <source>
        <dbReference type="Google" id="ProtNLM"/>
    </source>
</evidence>
<evidence type="ECO:0000313" key="2">
    <source>
        <dbReference type="EMBL" id="GAA2151283.1"/>
    </source>
</evidence>
<proteinExistence type="predicted"/>
<organism evidence="2 3">
    <name type="scientific">Kitasatospora kazusensis</name>
    <dbReference type="NCBI Taxonomy" id="407974"/>
    <lineage>
        <taxon>Bacteria</taxon>
        <taxon>Bacillati</taxon>
        <taxon>Actinomycetota</taxon>
        <taxon>Actinomycetes</taxon>
        <taxon>Kitasatosporales</taxon>
        <taxon>Streptomycetaceae</taxon>
        <taxon>Kitasatospora</taxon>
    </lineage>
</organism>
<feature type="signal peptide" evidence="1">
    <location>
        <begin position="1"/>
        <end position="27"/>
    </location>
</feature>
<keyword evidence="3" id="KW-1185">Reference proteome</keyword>
<dbReference type="Proteomes" id="UP001422759">
    <property type="component" value="Unassembled WGS sequence"/>
</dbReference>
<dbReference type="InterPro" id="IPR045383">
    <property type="entry name" value="DUF6528"/>
</dbReference>
<sequence>MRRGRTAAVVRAAALAVLLTVGLPVSAAGAAPGPADDADGLPGSEIVAVDQQSRSVLVLDRRHTLRLEEGGRLEQSDRPDEVRWSWSADRAPGLADLHPASIWWGASEAKSRLLHGHRYLLTASSGGLAAVVSYPGAQVYWAAALGAANPHSLELLPDGNVAVTASGGGWLRLYPASQGPRADRYAEVPLAGAHGVHYDPAHALLWAIGNRELTAYKVTGTQSAPALVRVRSTPLPEADGHDLTPVYSPPGRLWVATGAHVWQYDPERDAFARVHLGGGHDDGHDDGWNVKSVGDDPLTGRILTTTPEPGGPCVWCTSVLTLYRPDGTRVLTGTQLYKARWWTTRRW</sequence>
<comment type="caution">
    <text evidence="2">The sequence shown here is derived from an EMBL/GenBank/DDBJ whole genome shotgun (WGS) entry which is preliminary data.</text>
</comment>
<name>A0ABP5LSX1_9ACTN</name>
<gene>
    <name evidence="2" type="ORF">GCM10009760_46480</name>
</gene>
<keyword evidence="1" id="KW-0732">Signal</keyword>
<dbReference type="EMBL" id="BAAANT010000031">
    <property type="protein sequence ID" value="GAA2151283.1"/>
    <property type="molecule type" value="Genomic_DNA"/>
</dbReference>
<dbReference type="Pfam" id="PF20138">
    <property type="entry name" value="DUF6528"/>
    <property type="match status" value="1"/>
</dbReference>
<accession>A0ABP5LSX1</accession>